<proteinExistence type="predicted"/>
<feature type="region of interest" description="Disordered" evidence="1">
    <location>
        <begin position="35"/>
        <end position="72"/>
    </location>
</feature>
<dbReference type="Proteomes" id="UP000053989">
    <property type="component" value="Unassembled WGS sequence"/>
</dbReference>
<dbReference type="OrthoDB" id="2711125at2759"/>
<dbReference type="InParanoid" id="A0A0C3E4M3"/>
<reference evidence="3" key="2">
    <citation type="submission" date="2015-01" db="EMBL/GenBank/DDBJ databases">
        <title>Evolutionary Origins and Diversification of the Mycorrhizal Mutualists.</title>
        <authorList>
            <consortium name="DOE Joint Genome Institute"/>
            <consortium name="Mycorrhizal Genomics Consortium"/>
            <person name="Kohler A."/>
            <person name="Kuo A."/>
            <person name="Nagy L.G."/>
            <person name="Floudas D."/>
            <person name="Copeland A."/>
            <person name="Barry K.W."/>
            <person name="Cichocki N."/>
            <person name="Veneault-Fourrey C."/>
            <person name="LaButti K."/>
            <person name="Lindquist E.A."/>
            <person name="Lipzen A."/>
            <person name="Lundell T."/>
            <person name="Morin E."/>
            <person name="Murat C."/>
            <person name="Riley R."/>
            <person name="Ohm R."/>
            <person name="Sun H."/>
            <person name="Tunlid A."/>
            <person name="Henrissat B."/>
            <person name="Grigoriev I.V."/>
            <person name="Hibbett D.S."/>
            <person name="Martin F."/>
        </authorList>
    </citation>
    <scope>NUCLEOTIDE SEQUENCE [LARGE SCALE GENOMIC DNA]</scope>
    <source>
        <strain evidence="3">Foug A</strain>
    </source>
</reference>
<sequence>MSPEAARQKWARIKEDKWQRKEDRIRIQFVRRPQPMTVITPEDIQGDDGQGATESSQRDKTMNEGRIEPSKLLEQKQEEEIRVWQEDKQKIEAKYAVGEWKGKRIIERSWKKIKDGTEQGIWENAMLTVSQVVSAQYDFYVK</sequence>
<gene>
    <name evidence="2" type="ORF">SCLCIDRAFT_8856</name>
</gene>
<organism evidence="2 3">
    <name type="scientific">Scleroderma citrinum Foug A</name>
    <dbReference type="NCBI Taxonomy" id="1036808"/>
    <lineage>
        <taxon>Eukaryota</taxon>
        <taxon>Fungi</taxon>
        <taxon>Dikarya</taxon>
        <taxon>Basidiomycota</taxon>
        <taxon>Agaricomycotina</taxon>
        <taxon>Agaricomycetes</taxon>
        <taxon>Agaricomycetidae</taxon>
        <taxon>Boletales</taxon>
        <taxon>Sclerodermatineae</taxon>
        <taxon>Sclerodermataceae</taxon>
        <taxon>Scleroderma</taxon>
    </lineage>
</organism>
<dbReference type="EMBL" id="KN822035">
    <property type="protein sequence ID" value="KIM63409.1"/>
    <property type="molecule type" value="Genomic_DNA"/>
</dbReference>
<keyword evidence="3" id="KW-1185">Reference proteome</keyword>
<accession>A0A0C3E4M3</accession>
<evidence type="ECO:0000313" key="3">
    <source>
        <dbReference type="Proteomes" id="UP000053989"/>
    </source>
</evidence>
<name>A0A0C3E4M3_9AGAM</name>
<protein>
    <submittedName>
        <fullName evidence="2">Uncharacterized protein</fullName>
    </submittedName>
</protein>
<dbReference type="HOGENOM" id="CLU_1816946_0_0_1"/>
<dbReference type="AlphaFoldDB" id="A0A0C3E4M3"/>
<feature type="compositionally biased region" description="Basic and acidic residues" evidence="1">
    <location>
        <begin position="56"/>
        <end position="72"/>
    </location>
</feature>
<reference evidence="2 3" key="1">
    <citation type="submission" date="2014-04" db="EMBL/GenBank/DDBJ databases">
        <authorList>
            <consortium name="DOE Joint Genome Institute"/>
            <person name="Kuo A."/>
            <person name="Kohler A."/>
            <person name="Nagy L.G."/>
            <person name="Floudas D."/>
            <person name="Copeland A."/>
            <person name="Barry K.W."/>
            <person name="Cichocki N."/>
            <person name="Veneault-Fourrey C."/>
            <person name="LaButti K."/>
            <person name="Lindquist E.A."/>
            <person name="Lipzen A."/>
            <person name="Lundell T."/>
            <person name="Morin E."/>
            <person name="Murat C."/>
            <person name="Sun H."/>
            <person name="Tunlid A."/>
            <person name="Henrissat B."/>
            <person name="Grigoriev I.V."/>
            <person name="Hibbett D.S."/>
            <person name="Martin F."/>
            <person name="Nordberg H.P."/>
            <person name="Cantor M.N."/>
            <person name="Hua S.X."/>
        </authorList>
    </citation>
    <scope>NUCLEOTIDE SEQUENCE [LARGE SCALE GENOMIC DNA]</scope>
    <source>
        <strain evidence="2 3">Foug A</strain>
    </source>
</reference>
<evidence type="ECO:0000313" key="2">
    <source>
        <dbReference type="EMBL" id="KIM63409.1"/>
    </source>
</evidence>
<evidence type="ECO:0000256" key="1">
    <source>
        <dbReference type="SAM" id="MobiDB-lite"/>
    </source>
</evidence>